<organism evidence="1 2">
    <name type="scientific">Deinococcus aerolatus</name>
    <dbReference type="NCBI Taxonomy" id="522487"/>
    <lineage>
        <taxon>Bacteria</taxon>
        <taxon>Thermotogati</taxon>
        <taxon>Deinococcota</taxon>
        <taxon>Deinococci</taxon>
        <taxon>Deinococcales</taxon>
        <taxon>Deinococcaceae</taxon>
        <taxon>Deinococcus</taxon>
    </lineage>
</organism>
<gene>
    <name evidence="1" type="ORF">GCM10010840_30270</name>
</gene>
<dbReference type="EMBL" id="BMOL01000017">
    <property type="protein sequence ID" value="GGL90181.1"/>
    <property type="molecule type" value="Genomic_DNA"/>
</dbReference>
<proteinExistence type="predicted"/>
<reference evidence="2" key="1">
    <citation type="journal article" date="2019" name="Int. J. Syst. Evol. Microbiol.">
        <title>The Global Catalogue of Microorganisms (GCM) 10K type strain sequencing project: providing services to taxonomists for standard genome sequencing and annotation.</title>
        <authorList>
            <consortium name="The Broad Institute Genomics Platform"/>
            <consortium name="The Broad Institute Genome Sequencing Center for Infectious Disease"/>
            <person name="Wu L."/>
            <person name="Ma J."/>
        </authorList>
    </citation>
    <scope>NUCLEOTIDE SEQUENCE [LARGE SCALE GENOMIC DNA]</scope>
    <source>
        <strain evidence="2">JCM 15442</strain>
    </source>
</reference>
<evidence type="ECO:0000313" key="2">
    <source>
        <dbReference type="Proteomes" id="UP000639973"/>
    </source>
</evidence>
<sequence>MTSVPHRLRAILTGTAGMAFLGLAMMSLPIVLRQSEQIEFQRPLPVTTAVTCAPDSPPVTVQNLMPGSAGTTSKPGEAGVHAHLSATGALHLRVCRTGSLQLKVRGVGSAGWGAQATILMEGRTQQTVNLDGSHVLNIPIAQPGLVTLAFVNHVGWVPARYLTVTRDPRGPWCAEKPPYREGRAWLRPGGDYGDITGGGRLNFPTCGAGQVSFRVTGQVKKGSPPQMQVRQNGRIVETRQVTQLILLTFALEEASLLTFTVLNPDVEVRSERSIYVDAATVKPH</sequence>
<name>A0ABQ2GEI1_9DEIO</name>
<keyword evidence="2" id="KW-1185">Reference proteome</keyword>
<comment type="caution">
    <text evidence="1">The sequence shown here is derived from an EMBL/GenBank/DDBJ whole genome shotgun (WGS) entry which is preliminary data.</text>
</comment>
<accession>A0ABQ2GEI1</accession>
<dbReference type="RefSeq" id="WP_188973440.1">
    <property type="nucleotide sequence ID" value="NZ_BMOL01000017.1"/>
</dbReference>
<evidence type="ECO:0000313" key="1">
    <source>
        <dbReference type="EMBL" id="GGL90181.1"/>
    </source>
</evidence>
<protein>
    <submittedName>
        <fullName evidence="1">Uncharacterized protein</fullName>
    </submittedName>
</protein>
<dbReference type="Proteomes" id="UP000639973">
    <property type="component" value="Unassembled WGS sequence"/>
</dbReference>